<keyword evidence="4" id="KW-0378">Hydrolase</keyword>
<proteinExistence type="predicted"/>
<sequence length="415" mass="45684">MEWGRKIVGMICFTCMTLLFIQSNATTFLHVPDHIVLFESEWENEDIIHEKLAMDKEGNIETDEEAETVSVKIAPLPEKKTNVTKIPDIKVIPGGDSIGVQLESHGVMVIGFHEIKEGEKRFSPAKKAGLEIGDRIVQINQKKINSLDDVVDVLEETTSESVTVHIERGNKQKEIEVSIHKGKDGNIIGAYIRQSASGVGTLTFYEPKTGKFGALGHVIADPDTKDPIEISEGKIMRSTVNDIEKGINGTPGEKRATIIPEKETLGKVTKNSPFGVFGVLDEEKLQQNKITKKALPIAFADEVKKGPAQLWTVVEGEKIEAFDIEIVQTVPQMERATKGMVIEVTDEKLIEKTGGIIQGMSGSPIIQDGKLVGAVTHVFVNEAKTGYASHIEWMLEEAGINTYKEERTKDKKTAS</sequence>
<accession>A0ABW0U7X5</accession>
<dbReference type="SUPFAM" id="SSF50156">
    <property type="entry name" value="PDZ domain-like"/>
    <property type="match status" value="1"/>
</dbReference>
<dbReference type="SMART" id="SM00228">
    <property type="entry name" value="PDZ"/>
    <property type="match status" value="1"/>
</dbReference>
<dbReference type="Pfam" id="PF05580">
    <property type="entry name" value="Peptidase_S55"/>
    <property type="match status" value="1"/>
</dbReference>
<keyword evidence="1" id="KW-0720">Serine protease</keyword>
<dbReference type="EC" id="3.4.21.116" evidence="4"/>
<feature type="domain" description="PDZ" evidence="2">
    <location>
        <begin position="88"/>
        <end position="157"/>
    </location>
</feature>
<evidence type="ECO:0000259" key="2">
    <source>
        <dbReference type="PROSITE" id="PS50106"/>
    </source>
</evidence>
<dbReference type="GO" id="GO:0016787">
    <property type="term" value="F:hydrolase activity"/>
    <property type="evidence" value="ECO:0007669"/>
    <property type="project" value="UniProtKB-KW"/>
</dbReference>
<dbReference type="Gene3D" id="2.30.42.10">
    <property type="match status" value="1"/>
</dbReference>
<feature type="domain" description="Peptidase S55" evidence="3">
    <location>
        <begin position="169"/>
        <end position="410"/>
    </location>
</feature>
<dbReference type="PROSITE" id="PS50106">
    <property type="entry name" value="PDZ"/>
    <property type="match status" value="1"/>
</dbReference>
<dbReference type="NCBIfam" id="TIGR02860">
    <property type="entry name" value="spore_IV_B"/>
    <property type="match status" value="1"/>
</dbReference>
<evidence type="ECO:0000259" key="3">
    <source>
        <dbReference type="PROSITE" id="PS51494"/>
    </source>
</evidence>
<evidence type="ECO:0000313" key="5">
    <source>
        <dbReference type="Proteomes" id="UP001596143"/>
    </source>
</evidence>
<dbReference type="SUPFAM" id="SSF50494">
    <property type="entry name" value="Trypsin-like serine proteases"/>
    <property type="match status" value="1"/>
</dbReference>
<evidence type="ECO:0000256" key="1">
    <source>
        <dbReference type="ARBA" id="ARBA00022825"/>
    </source>
</evidence>
<dbReference type="InterPro" id="IPR036034">
    <property type="entry name" value="PDZ_sf"/>
</dbReference>
<dbReference type="Pfam" id="PF17820">
    <property type="entry name" value="PDZ_6"/>
    <property type="match status" value="1"/>
</dbReference>
<protein>
    <submittedName>
        <fullName evidence="4">SpoIVB peptidase</fullName>
        <ecNumber evidence="4">3.4.21.116</ecNumber>
    </submittedName>
</protein>
<keyword evidence="1" id="KW-0645">Protease</keyword>
<dbReference type="Proteomes" id="UP001596143">
    <property type="component" value="Unassembled WGS sequence"/>
</dbReference>
<dbReference type="EMBL" id="JBHSPF010000055">
    <property type="protein sequence ID" value="MFC5629238.1"/>
    <property type="molecule type" value="Genomic_DNA"/>
</dbReference>
<organism evidence="4 5">
    <name type="scientific">Aliibacillus thermotolerans</name>
    <dbReference type="NCBI Taxonomy" id="1834418"/>
    <lineage>
        <taxon>Bacteria</taxon>
        <taxon>Bacillati</taxon>
        <taxon>Bacillota</taxon>
        <taxon>Bacilli</taxon>
        <taxon>Bacillales</taxon>
        <taxon>Bacillaceae</taxon>
        <taxon>Aliibacillus</taxon>
    </lineage>
</organism>
<reference evidence="5" key="1">
    <citation type="journal article" date="2019" name="Int. J. Syst. Evol. Microbiol.">
        <title>The Global Catalogue of Microorganisms (GCM) 10K type strain sequencing project: providing services to taxonomists for standard genome sequencing and annotation.</title>
        <authorList>
            <consortium name="The Broad Institute Genomics Platform"/>
            <consortium name="The Broad Institute Genome Sequencing Center for Infectious Disease"/>
            <person name="Wu L."/>
            <person name="Ma J."/>
        </authorList>
    </citation>
    <scope>NUCLEOTIDE SEQUENCE [LARGE SCALE GENOMIC DNA]</scope>
    <source>
        <strain evidence="5">CGMCC 1.15790</strain>
    </source>
</reference>
<dbReference type="PROSITE" id="PS51494">
    <property type="entry name" value="SPOIVB"/>
    <property type="match status" value="1"/>
</dbReference>
<keyword evidence="5" id="KW-1185">Reference proteome</keyword>
<dbReference type="InterPro" id="IPR041489">
    <property type="entry name" value="PDZ_6"/>
</dbReference>
<evidence type="ECO:0000313" key="4">
    <source>
        <dbReference type="EMBL" id="MFC5629238.1"/>
    </source>
</evidence>
<dbReference type="InterPro" id="IPR008763">
    <property type="entry name" value="Peptidase_S55"/>
</dbReference>
<dbReference type="InterPro" id="IPR009003">
    <property type="entry name" value="Peptidase_S1_PA"/>
</dbReference>
<dbReference type="RefSeq" id="WP_270898533.1">
    <property type="nucleotide sequence ID" value="NZ_JBHSPF010000055.1"/>
</dbReference>
<dbReference type="InterPro" id="IPR001478">
    <property type="entry name" value="PDZ"/>
</dbReference>
<name>A0ABW0U7X5_9BACI</name>
<gene>
    <name evidence="4" type="primary">spoIVB</name>
    <name evidence="4" type="ORF">ACFPTR_10220</name>
</gene>
<comment type="caution">
    <text evidence="4">The sequence shown here is derived from an EMBL/GenBank/DDBJ whole genome shotgun (WGS) entry which is preliminary data.</text>
</comment>
<dbReference type="InterPro" id="IPR014219">
    <property type="entry name" value="SpoIVB"/>
</dbReference>